<dbReference type="GO" id="GO:1990169">
    <property type="term" value="P:stress response to copper ion"/>
    <property type="evidence" value="ECO:0007669"/>
    <property type="project" value="TreeGrafter"/>
</dbReference>
<dbReference type="Proteomes" id="UP000239720">
    <property type="component" value="Unassembled WGS sequence"/>
</dbReference>
<dbReference type="SUPFAM" id="SSF46600">
    <property type="entry name" value="C-terminal UvrC-binding domain of UvrB"/>
    <property type="match status" value="1"/>
</dbReference>
<dbReference type="Proteomes" id="UP000233534">
    <property type="component" value="Chromosome"/>
</dbReference>
<dbReference type="PROSITE" id="PS50151">
    <property type="entry name" value="UVR"/>
    <property type="match status" value="1"/>
</dbReference>
<dbReference type="GO" id="GO:1990170">
    <property type="term" value="P:stress response to cadmium ion"/>
    <property type="evidence" value="ECO:0007669"/>
    <property type="project" value="TreeGrafter"/>
</dbReference>
<dbReference type="Pfam" id="PF02151">
    <property type="entry name" value="UVR"/>
    <property type="match status" value="1"/>
</dbReference>
<dbReference type="GO" id="GO:0046870">
    <property type="term" value="F:cadmium ion binding"/>
    <property type="evidence" value="ECO:0007669"/>
    <property type="project" value="TreeGrafter"/>
</dbReference>
<accession>A0A2K9EP88</accession>
<dbReference type="PIRSF" id="PIRSF015034">
    <property type="entry name" value="YacH"/>
    <property type="match status" value="1"/>
</dbReference>
<organism evidence="2 4">
    <name type="scientific">Acetivibrio saccincola</name>
    <dbReference type="NCBI Taxonomy" id="1677857"/>
    <lineage>
        <taxon>Bacteria</taxon>
        <taxon>Bacillati</taxon>
        <taxon>Bacillota</taxon>
        <taxon>Clostridia</taxon>
        <taxon>Eubacteriales</taxon>
        <taxon>Oscillospiraceae</taxon>
        <taxon>Acetivibrio</taxon>
    </lineage>
</organism>
<dbReference type="GO" id="GO:0008270">
    <property type="term" value="F:zinc ion binding"/>
    <property type="evidence" value="ECO:0007669"/>
    <property type="project" value="TreeGrafter"/>
</dbReference>
<dbReference type="Gene3D" id="4.10.860.10">
    <property type="entry name" value="UVR domain"/>
    <property type="match status" value="1"/>
</dbReference>
<dbReference type="InterPro" id="IPR036876">
    <property type="entry name" value="UVR_dom_sf"/>
</dbReference>
<name>A0A2K9EP88_9FIRM</name>
<evidence type="ECO:0000259" key="1">
    <source>
        <dbReference type="PROSITE" id="PS50151"/>
    </source>
</evidence>
<evidence type="ECO:0000313" key="3">
    <source>
        <dbReference type="EMBL" id="PQQ66356.1"/>
    </source>
</evidence>
<dbReference type="EMBL" id="NEMB01000003">
    <property type="protein sequence ID" value="PQQ66356.1"/>
    <property type="molecule type" value="Genomic_DNA"/>
</dbReference>
<dbReference type="PANTHER" id="PTHR38430:SF1">
    <property type="entry name" value="PROTEIN-ARGININE KINASE ACTIVATOR PROTEIN"/>
    <property type="match status" value="1"/>
</dbReference>
<protein>
    <submittedName>
        <fullName evidence="2">UvrB/uvrC motif protein</fullName>
    </submittedName>
</protein>
<feature type="domain" description="UVR" evidence="1">
    <location>
        <begin position="129"/>
        <end position="164"/>
    </location>
</feature>
<dbReference type="AlphaFoldDB" id="A0A2K9EP88"/>
<keyword evidence="4" id="KW-1185">Reference proteome</keyword>
<dbReference type="KEGG" id="hsc:HVS_12840"/>
<proteinExistence type="predicted"/>
<dbReference type="InterPro" id="IPR001943">
    <property type="entry name" value="UVR_dom"/>
</dbReference>
<dbReference type="GO" id="GO:0050897">
    <property type="term" value="F:cobalt ion binding"/>
    <property type="evidence" value="ECO:0007669"/>
    <property type="project" value="TreeGrafter"/>
</dbReference>
<dbReference type="EMBL" id="CP025197">
    <property type="protein sequence ID" value="AUG58441.1"/>
    <property type="molecule type" value="Genomic_DNA"/>
</dbReference>
<dbReference type="OrthoDB" id="9788704at2"/>
<evidence type="ECO:0000313" key="2">
    <source>
        <dbReference type="EMBL" id="AUG58441.1"/>
    </source>
</evidence>
<gene>
    <name evidence="3" type="ORF">B9R14_06060</name>
    <name evidence="2" type="ORF">HVS_12840</name>
</gene>
<dbReference type="InterPro" id="IPR025542">
    <property type="entry name" value="YacH"/>
</dbReference>
<dbReference type="PANTHER" id="PTHR38430">
    <property type="entry name" value="PROTEIN-ARGININE KINASE ACTIVATOR PROTEIN"/>
    <property type="match status" value="1"/>
</dbReference>
<dbReference type="RefSeq" id="WP_101302925.1">
    <property type="nucleotide sequence ID" value="NZ_CP025197.1"/>
</dbReference>
<sequence length="170" mass="19651">MLCQKCQKRVANIQFTQIINNNKHVLYLCENCAKEEGKFKISPPFNINDFLSSIMGVQYMTSVSPHTHEATCDTCKMTYEDFKKAGKVGCADCYKAYGEKIMPLLKRLHGNVQYNGKIPGKIYSRVKVSREIKKLKEQLNVCIKNEEYEKAAEIRDKIKEMEAREKDLEI</sequence>
<evidence type="ECO:0000313" key="4">
    <source>
        <dbReference type="Proteomes" id="UP000233534"/>
    </source>
</evidence>
<evidence type="ECO:0000313" key="5">
    <source>
        <dbReference type="Proteomes" id="UP000239720"/>
    </source>
</evidence>
<reference evidence="2 4" key="1">
    <citation type="submission" date="2017-12" db="EMBL/GenBank/DDBJ databases">
        <title>Complete genome sequence of Herbivorax saccincola GGR1, a novel Cellulosome-producing hydrolytic bacterium in a thermophilic biogas plant, established by Illumina and Nanopore MinION sequencing.</title>
        <authorList>
            <person name="Pechtl A."/>
            <person name="Ruckert C."/>
            <person name="Koeck D.E."/>
            <person name="Maus I."/>
            <person name="Winkler A."/>
            <person name="Kalinowski J."/>
            <person name="Puhler A."/>
            <person name="Schwarz W.W."/>
            <person name="Zverlov V.V."/>
            <person name="Schluter A."/>
            <person name="Liebl W."/>
        </authorList>
    </citation>
    <scope>NUCLEOTIDE SEQUENCE [LARGE SCALE GENOMIC DNA]</scope>
    <source>
        <strain evidence="2">GGR1</strain>
        <strain evidence="4">SR1</strain>
    </source>
</reference>
<dbReference type="GO" id="GO:0005507">
    <property type="term" value="F:copper ion binding"/>
    <property type="evidence" value="ECO:0007669"/>
    <property type="project" value="TreeGrafter"/>
</dbReference>
<reference evidence="3 5" key="2">
    <citation type="journal article" date="2018" name="Syst. Appl. Microbiol.">
        <title>Characterization and high-quality draft genome sequence of Herbivorax saccincola A7, an anaerobic, alkaliphilic, thermophilic, cellulolytic, and xylanolytic bacterium.</title>
        <authorList>
            <person name="Aikawa S."/>
            <person name="Baramee S."/>
            <person name="Sermsathanaswadi J."/>
            <person name="Thianheng P."/>
            <person name="Tachaapaikoon C."/>
            <person name="Shikata A."/>
            <person name="Waeonukul R."/>
            <person name="Pason P."/>
            <person name="Ratanakhanokchai K."/>
            <person name="Kosugi A."/>
        </authorList>
    </citation>
    <scope>NUCLEOTIDE SEQUENCE [LARGE SCALE GENOMIC DNA]</scope>
    <source>
        <strain evidence="3 5">A7</strain>
    </source>
</reference>